<accession>A0A1H1TS28</accession>
<dbReference type="OrthoDB" id="7842280at2"/>
<keyword evidence="2" id="KW-0808">Transferase</keyword>
<dbReference type="AlphaFoldDB" id="A0A1H1TS28"/>
<sequence length="502" mass="54378">MMPLNDDLVVDPLTAFASLPEWLAACMMPDRVEEALRRHVPEIADGQVRLLSCVPQRLRAKGTRWLARYRLRVDPGRDGGDGDVVLVGNLWPPSAELPDMGATADRPGVGELADHPVATDAPFGTSGWSCWLPELRLALHVELADEALPAVPSLVEPDLAARLIESVLLDAGHGEVRVASCAPDVVRYKPGSRCTVVARMTYAEEHADRGLPDPVVLKTHQGDKGNTAWQAMRALWDTELSDGKVVTLAEPLAYRPRERILVQGPVPGEQTLKELARTAIADGSDRALGRLRDELARTAVALAALHGCGATYGRTATFDEELAEVDEVIARLAQSVPELRPAARPLLTRMRQNAGAMPDDPAVCVHHDFRPAQVLLDKGAIGFIDFDGSCMAEPALDLGRFRAKLRDIGISVLAASGQPMAGTPLSDNLALLDDLCEGFLAAYQDHAAVSRDRVLLWETCDLLTAMLHAWTKVRLARIGPRLTVLTHQLRSARFGDLTSAGE</sequence>
<organism evidence="2 3">
    <name type="scientific">Actinopolymorpha singaporensis</name>
    <dbReference type="NCBI Taxonomy" id="117157"/>
    <lineage>
        <taxon>Bacteria</taxon>
        <taxon>Bacillati</taxon>
        <taxon>Actinomycetota</taxon>
        <taxon>Actinomycetes</taxon>
        <taxon>Propionibacteriales</taxon>
        <taxon>Actinopolymorphaceae</taxon>
        <taxon>Actinopolymorpha</taxon>
    </lineage>
</organism>
<dbReference type="RefSeq" id="WP_092654550.1">
    <property type="nucleotide sequence ID" value="NZ_LT629732.1"/>
</dbReference>
<dbReference type="Proteomes" id="UP000198983">
    <property type="component" value="Chromosome I"/>
</dbReference>
<evidence type="ECO:0000313" key="3">
    <source>
        <dbReference type="Proteomes" id="UP000198983"/>
    </source>
</evidence>
<gene>
    <name evidence="2" type="ORF">SAMN04489717_3311</name>
</gene>
<evidence type="ECO:0000259" key="1">
    <source>
        <dbReference type="Pfam" id="PF01636"/>
    </source>
</evidence>
<keyword evidence="3" id="KW-1185">Reference proteome</keyword>
<dbReference type="InterPro" id="IPR011009">
    <property type="entry name" value="Kinase-like_dom_sf"/>
</dbReference>
<dbReference type="SUPFAM" id="SSF56112">
    <property type="entry name" value="Protein kinase-like (PK-like)"/>
    <property type="match status" value="1"/>
</dbReference>
<name>A0A1H1TS28_9ACTN</name>
<dbReference type="GO" id="GO:0016740">
    <property type="term" value="F:transferase activity"/>
    <property type="evidence" value="ECO:0007669"/>
    <property type="project" value="UniProtKB-KW"/>
</dbReference>
<evidence type="ECO:0000313" key="2">
    <source>
        <dbReference type="EMBL" id="SDS62881.1"/>
    </source>
</evidence>
<dbReference type="STRING" id="117157.SAMN04489717_3311"/>
<dbReference type="EMBL" id="LT629732">
    <property type="protein sequence ID" value="SDS62881.1"/>
    <property type="molecule type" value="Genomic_DNA"/>
</dbReference>
<feature type="domain" description="Aminoglycoside phosphotransferase" evidence="1">
    <location>
        <begin position="273"/>
        <end position="402"/>
    </location>
</feature>
<dbReference type="Gene3D" id="3.90.1200.10">
    <property type="match status" value="1"/>
</dbReference>
<dbReference type="Pfam" id="PF01636">
    <property type="entry name" value="APH"/>
    <property type="match status" value="1"/>
</dbReference>
<reference evidence="2 3" key="1">
    <citation type="submission" date="2016-10" db="EMBL/GenBank/DDBJ databases">
        <authorList>
            <person name="de Groot N.N."/>
        </authorList>
    </citation>
    <scope>NUCLEOTIDE SEQUENCE [LARGE SCALE GENOMIC DNA]</scope>
    <source>
        <strain evidence="2 3">DSM 22024</strain>
    </source>
</reference>
<protein>
    <submittedName>
        <fullName evidence="2">Phosphotransferase enzyme family protein</fullName>
    </submittedName>
</protein>
<proteinExistence type="predicted"/>
<dbReference type="InterPro" id="IPR002575">
    <property type="entry name" value="Aminoglycoside_PTrfase"/>
</dbReference>